<sequence length="333" mass="37621">MAHDRQIILFHYPFSPYARRIIWYLNLRNIPYLQCIQPLMLPRPDTRAIGTVYRRIPILAIGRDIYNDTRLILAKLDVFFPPCAAHPSLAPPPAAQPLVKLLEHWAVDSGLFNRAAQLIPADLPFSMDTKLQEDRREFSGGRWVSMERIRPEALVDVRGAFEFLEGRLLGDGRAWLVEGKGPSMAEIEGIWPFHWLTTLPGALPAGYICPQTFPKTFAWIKRFDVAFKVAAKKAGKPKSLKGDEALKQINNSEFAEEEGVVDTQDPTELKKRQEIEVWPIDTGFSHKDRGPLIALSSSEIVIESRTKDGVVVRVHTPRHGFRLRGVNSASAKI</sequence>
<dbReference type="InterPro" id="IPR036249">
    <property type="entry name" value="Thioredoxin-like_sf"/>
</dbReference>
<proteinExistence type="predicted"/>
<evidence type="ECO:0000313" key="4">
    <source>
        <dbReference type="Proteomes" id="UP000887226"/>
    </source>
</evidence>
<evidence type="ECO:0000259" key="1">
    <source>
        <dbReference type="Pfam" id="PF13417"/>
    </source>
</evidence>
<protein>
    <recommendedName>
        <fullName evidence="5">GST N-terminal domain-containing protein</fullName>
    </recommendedName>
</protein>
<dbReference type="OrthoDB" id="202840at2759"/>
<dbReference type="AlphaFoldDB" id="A0A9P7Z0X8"/>
<dbReference type="InterPro" id="IPR036282">
    <property type="entry name" value="Glutathione-S-Trfase_C_sf"/>
</dbReference>
<feature type="domain" description="DUF7962" evidence="2">
    <location>
        <begin position="114"/>
        <end position="231"/>
    </location>
</feature>
<dbReference type="CDD" id="cd00570">
    <property type="entry name" value="GST_N_family"/>
    <property type="match status" value="1"/>
</dbReference>
<reference evidence="3" key="1">
    <citation type="journal article" date="2021" name="IMA Fungus">
        <title>Genomic characterization of three marine fungi, including Emericellopsis atlantica sp. nov. with signatures of a generalist lifestyle and marine biomass degradation.</title>
        <authorList>
            <person name="Hagestad O.C."/>
            <person name="Hou L."/>
            <person name="Andersen J.H."/>
            <person name="Hansen E.H."/>
            <person name="Altermark B."/>
            <person name="Li C."/>
            <person name="Kuhnert E."/>
            <person name="Cox R.J."/>
            <person name="Crous P.W."/>
            <person name="Spatafora J.W."/>
            <person name="Lail K."/>
            <person name="Amirebrahimi M."/>
            <person name="Lipzen A."/>
            <person name="Pangilinan J."/>
            <person name="Andreopoulos W."/>
            <person name="Hayes R.D."/>
            <person name="Ng V."/>
            <person name="Grigoriev I.V."/>
            <person name="Jackson S.A."/>
            <person name="Sutton T.D.S."/>
            <person name="Dobson A.D.W."/>
            <person name="Rama T."/>
        </authorList>
    </citation>
    <scope>NUCLEOTIDE SEQUENCE</scope>
    <source>
        <strain evidence="3">TRa3180A</strain>
    </source>
</reference>
<gene>
    <name evidence="3" type="ORF">BJ878DRAFT_424010</name>
</gene>
<organism evidence="3 4">
    <name type="scientific">Calycina marina</name>
    <dbReference type="NCBI Taxonomy" id="1763456"/>
    <lineage>
        <taxon>Eukaryota</taxon>
        <taxon>Fungi</taxon>
        <taxon>Dikarya</taxon>
        <taxon>Ascomycota</taxon>
        <taxon>Pezizomycotina</taxon>
        <taxon>Leotiomycetes</taxon>
        <taxon>Helotiales</taxon>
        <taxon>Pezizellaceae</taxon>
        <taxon>Calycina</taxon>
    </lineage>
</organism>
<evidence type="ECO:0000259" key="2">
    <source>
        <dbReference type="Pfam" id="PF25907"/>
    </source>
</evidence>
<dbReference type="Pfam" id="PF25907">
    <property type="entry name" value="DUF7962"/>
    <property type="match status" value="1"/>
</dbReference>
<keyword evidence="4" id="KW-1185">Reference proteome</keyword>
<dbReference type="EMBL" id="MU253993">
    <property type="protein sequence ID" value="KAG9243261.1"/>
    <property type="molecule type" value="Genomic_DNA"/>
</dbReference>
<dbReference type="InterPro" id="IPR004045">
    <property type="entry name" value="Glutathione_S-Trfase_N"/>
</dbReference>
<dbReference type="SUPFAM" id="SSF47616">
    <property type="entry name" value="GST C-terminal domain-like"/>
    <property type="match status" value="1"/>
</dbReference>
<dbReference type="InterPro" id="IPR058268">
    <property type="entry name" value="DUF7962"/>
</dbReference>
<evidence type="ECO:0000313" key="3">
    <source>
        <dbReference type="EMBL" id="KAG9243261.1"/>
    </source>
</evidence>
<name>A0A9P7Z0X8_9HELO</name>
<feature type="domain" description="GST N-terminal" evidence="1">
    <location>
        <begin position="9"/>
        <end position="77"/>
    </location>
</feature>
<dbReference type="SUPFAM" id="SSF52833">
    <property type="entry name" value="Thioredoxin-like"/>
    <property type="match status" value="1"/>
</dbReference>
<dbReference type="Pfam" id="PF13417">
    <property type="entry name" value="GST_N_3"/>
    <property type="match status" value="1"/>
</dbReference>
<comment type="caution">
    <text evidence="3">The sequence shown here is derived from an EMBL/GenBank/DDBJ whole genome shotgun (WGS) entry which is preliminary data.</text>
</comment>
<accession>A0A9P7Z0X8</accession>
<dbReference type="Proteomes" id="UP000887226">
    <property type="component" value="Unassembled WGS sequence"/>
</dbReference>
<dbReference type="Gene3D" id="3.40.30.110">
    <property type="match status" value="2"/>
</dbReference>
<evidence type="ECO:0008006" key="5">
    <source>
        <dbReference type="Google" id="ProtNLM"/>
    </source>
</evidence>